<name>A0ABY1LQS7_9MICO</name>
<evidence type="ECO:0000259" key="1">
    <source>
        <dbReference type="Pfam" id="PF00535"/>
    </source>
</evidence>
<dbReference type="InterPro" id="IPR029044">
    <property type="entry name" value="Nucleotide-diphossugar_trans"/>
</dbReference>
<dbReference type="PANTHER" id="PTHR43685:SF2">
    <property type="entry name" value="GLYCOSYLTRANSFERASE 2-LIKE DOMAIN-CONTAINING PROTEIN"/>
    <property type="match status" value="1"/>
</dbReference>
<dbReference type="InterPro" id="IPR001173">
    <property type="entry name" value="Glyco_trans_2-like"/>
</dbReference>
<dbReference type="SUPFAM" id="SSF53448">
    <property type="entry name" value="Nucleotide-diphospho-sugar transferases"/>
    <property type="match status" value="1"/>
</dbReference>
<dbReference type="EMBL" id="FUZO01000003">
    <property type="protein sequence ID" value="SKC74234.1"/>
    <property type="molecule type" value="Genomic_DNA"/>
</dbReference>
<dbReference type="InterPro" id="IPR050834">
    <property type="entry name" value="Glycosyltransf_2"/>
</dbReference>
<evidence type="ECO:0000313" key="3">
    <source>
        <dbReference type="Proteomes" id="UP000190827"/>
    </source>
</evidence>
<evidence type="ECO:0000313" key="2">
    <source>
        <dbReference type="EMBL" id="SKC74234.1"/>
    </source>
</evidence>
<reference evidence="2 3" key="1">
    <citation type="submission" date="2017-02" db="EMBL/GenBank/DDBJ databases">
        <authorList>
            <person name="Varghese N."/>
            <person name="Submissions S."/>
        </authorList>
    </citation>
    <scope>NUCLEOTIDE SEQUENCE [LARGE SCALE GENOMIC DNA]</scope>
    <source>
        <strain evidence="2 3">VKM Ac-1787</strain>
    </source>
</reference>
<feature type="domain" description="Glycosyltransferase 2-like" evidence="1">
    <location>
        <begin position="3"/>
        <end position="133"/>
    </location>
</feature>
<sequence length="281" mass="30500">MYSIVIPCRNGSKTLATQLEALLAQGSSVDIEIIVADNGSVDGTAALVRRFSERDGRVRLVDASGRPGINHARNTGIRASRGSAVLLCDADDVVRAGWIEAHRRALEAGADCVGGALERTLPDGTPAGRQEAVSTVHGFHPWPPGANCGFQRRVFDRLGGFDETLLGGGDETDFFWRAAAAGHPTTAVPEAVVEYRLRGDLRAVARQFFGYGRGTVRLFRRHRGLGMPRSLGWELPIVLVVGALQVISPSRDGTRRRRGVERLSSRAGRAFESLQSRTWYL</sequence>
<keyword evidence="3" id="KW-1185">Reference proteome</keyword>
<comment type="caution">
    <text evidence="2">The sequence shown here is derived from an EMBL/GenBank/DDBJ whole genome shotgun (WGS) entry which is preliminary data.</text>
</comment>
<dbReference type="Gene3D" id="3.90.550.10">
    <property type="entry name" value="Spore Coat Polysaccharide Biosynthesis Protein SpsA, Chain A"/>
    <property type="match status" value="1"/>
</dbReference>
<dbReference type="Proteomes" id="UP000190827">
    <property type="component" value="Unassembled WGS sequence"/>
</dbReference>
<protein>
    <submittedName>
        <fullName evidence="2">Glycosyltransferase, GT2 family</fullName>
    </submittedName>
</protein>
<dbReference type="PANTHER" id="PTHR43685">
    <property type="entry name" value="GLYCOSYLTRANSFERASE"/>
    <property type="match status" value="1"/>
</dbReference>
<proteinExistence type="predicted"/>
<accession>A0ABY1LQS7</accession>
<gene>
    <name evidence="2" type="ORF">SAMN06295973_3630</name>
</gene>
<organism evidence="2 3">
    <name type="scientific">Plantibacter cousiniae</name>
    <name type="common">nom. nud.</name>
    <dbReference type="NCBI Taxonomy" id="199709"/>
    <lineage>
        <taxon>Bacteria</taxon>
        <taxon>Bacillati</taxon>
        <taxon>Actinomycetota</taxon>
        <taxon>Actinomycetes</taxon>
        <taxon>Micrococcales</taxon>
        <taxon>Microbacteriaceae</taxon>
        <taxon>Plantibacter</taxon>
    </lineage>
</organism>
<dbReference type="Pfam" id="PF00535">
    <property type="entry name" value="Glycos_transf_2"/>
    <property type="match status" value="1"/>
</dbReference>
<dbReference type="RefSeq" id="WP_167374587.1">
    <property type="nucleotide sequence ID" value="NZ_FUZO01000003.1"/>
</dbReference>